<keyword evidence="19" id="KW-1185">Reference proteome</keyword>
<comment type="subcellular location">
    <subcellularLocation>
        <location evidence="1">Peroxisome</location>
    </subcellularLocation>
</comment>
<comment type="pathway">
    <text evidence="2">Lipid metabolism; fatty acid beta-oxidation.</text>
</comment>
<dbReference type="PROSITE" id="PS00166">
    <property type="entry name" value="ENOYL_COA_HYDRATASE"/>
    <property type="match status" value="1"/>
</dbReference>
<dbReference type="Pfam" id="PF02737">
    <property type="entry name" value="3HCDH_N"/>
    <property type="match status" value="1"/>
</dbReference>
<dbReference type="Proteomes" id="UP001597151">
    <property type="component" value="Unassembled WGS sequence"/>
</dbReference>
<keyword evidence="9" id="KW-0443">Lipid metabolism</keyword>
<evidence type="ECO:0000313" key="19">
    <source>
        <dbReference type="Proteomes" id="UP001597151"/>
    </source>
</evidence>
<comment type="similarity">
    <text evidence="15">Belongs to the enoyl-CoA hydratase/isomerase family.</text>
</comment>
<gene>
    <name evidence="18" type="ORF">ACFQ3C_05740</name>
</gene>
<evidence type="ECO:0000256" key="4">
    <source>
        <dbReference type="ARBA" id="ARBA00011245"/>
    </source>
</evidence>
<evidence type="ECO:0000256" key="2">
    <source>
        <dbReference type="ARBA" id="ARBA00005005"/>
    </source>
</evidence>
<dbReference type="Pfam" id="PF00725">
    <property type="entry name" value="3HCDH"/>
    <property type="match status" value="2"/>
</dbReference>
<organism evidence="18 19">
    <name type="scientific">Seohaeicola saemankumensis</name>
    <dbReference type="NCBI Taxonomy" id="481181"/>
    <lineage>
        <taxon>Bacteria</taxon>
        <taxon>Pseudomonadati</taxon>
        <taxon>Pseudomonadota</taxon>
        <taxon>Alphaproteobacteria</taxon>
        <taxon>Rhodobacterales</taxon>
        <taxon>Roseobacteraceae</taxon>
        <taxon>Seohaeicola</taxon>
    </lineage>
</organism>
<evidence type="ECO:0000256" key="6">
    <source>
        <dbReference type="ARBA" id="ARBA00022963"/>
    </source>
</evidence>
<dbReference type="InterPro" id="IPR018376">
    <property type="entry name" value="Enoyl-CoA_hyd/isom_CS"/>
</dbReference>
<evidence type="ECO:0000256" key="11">
    <source>
        <dbReference type="ARBA" id="ARBA00023235"/>
    </source>
</evidence>
<evidence type="ECO:0000259" key="16">
    <source>
        <dbReference type="Pfam" id="PF00725"/>
    </source>
</evidence>
<feature type="domain" description="3-hydroxyacyl-CoA dehydrogenase NAD binding" evidence="17">
    <location>
        <begin position="314"/>
        <end position="490"/>
    </location>
</feature>
<comment type="similarity">
    <text evidence="3">In the N-terminal section; belongs to the enoyl-CoA hydratase/isomerase family.</text>
</comment>
<reference evidence="19" key="1">
    <citation type="journal article" date="2019" name="Int. J. Syst. Evol. Microbiol.">
        <title>The Global Catalogue of Microorganisms (GCM) 10K type strain sequencing project: providing services to taxonomists for standard genome sequencing and annotation.</title>
        <authorList>
            <consortium name="The Broad Institute Genomics Platform"/>
            <consortium name="The Broad Institute Genome Sequencing Center for Infectious Disease"/>
            <person name="Wu L."/>
            <person name="Ma J."/>
        </authorList>
    </citation>
    <scope>NUCLEOTIDE SEQUENCE [LARGE SCALE GENOMIC DNA]</scope>
    <source>
        <strain evidence="19">CCUG 55328</strain>
    </source>
</reference>
<evidence type="ECO:0000256" key="3">
    <source>
        <dbReference type="ARBA" id="ARBA00008750"/>
    </source>
</evidence>
<dbReference type="SUPFAM" id="SSF48179">
    <property type="entry name" value="6-phosphogluconate dehydrogenase C-terminal domain-like"/>
    <property type="match status" value="2"/>
</dbReference>
<comment type="catalytic activity">
    <reaction evidence="14">
        <text>a (3S)-3-hydroxyacyl-CoA + NAD(+) = a 3-oxoacyl-CoA + NADH + H(+)</text>
        <dbReference type="Rhea" id="RHEA:22432"/>
        <dbReference type="ChEBI" id="CHEBI:15378"/>
        <dbReference type="ChEBI" id="CHEBI:57318"/>
        <dbReference type="ChEBI" id="CHEBI:57540"/>
        <dbReference type="ChEBI" id="CHEBI:57945"/>
        <dbReference type="ChEBI" id="CHEBI:90726"/>
        <dbReference type="EC" id="1.1.1.35"/>
    </reaction>
</comment>
<dbReference type="SUPFAM" id="SSF51735">
    <property type="entry name" value="NAD(P)-binding Rossmann-fold domains"/>
    <property type="match status" value="1"/>
</dbReference>
<dbReference type="InterPro" id="IPR008927">
    <property type="entry name" value="6-PGluconate_DH-like_C_sf"/>
</dbReference>
<evidence type="ECO:0000313" key="18">
    <source>
        <dbReference type="EMBL" id="MFD1194164.1"/>
    </source>
</evidence>
<dbReference type="InterPro" id="IPR001753">
    <property type="entry name" value="Enoyl-CoA_hydra/iso"/>
</dbReference>
<evidence type="ECO:0000259" key="17">
    <source>
        <dbReference type="Pfam" id="PF02737"/>
    </source>
</evidence>
<dbReference type="PANTHER" id="PTHR23309">
    <property type="entry name" value="3-HYDROXYACYL-COA DEHYROGENASE"/>
    <property type="match status" value="1"/>
</dbReference>
<dbReference type="Gene3D" id="3.40.50.720">
    <property type="entry name" value="NAD(P)-binding Rossmann-like Domain"/>
    <property type="match status" value="1"/>
</dbReference>
<dbReference type="Gene3D" id="3.90.226.10">
    <property type="entry name" value="2-enoyl-CoA Hydratase, Chain A, domain 1"/>
    <property type="match status" value="1"/>
</dbReference>
<keyword evidence="13" id="KW-0511">Multifunctional enzyme</keyword>
<comment type="caution">
    <text evidence="18">The sequence shown here is derived from an EMBL/GenBank/DDBJ whole genome shotgun (WGS) entry which is preliminary data.</text>
</comment>
<sequence>MGRTIRQEQCDGVAVLRLADAPSNLLTQALRADLDDALSQAIADPETRAIVLTGLGDDPTRGPTRGFSAGLDLREAETGFAAPDPAALCRKIEDSPKPVVALLHGLTTGAGVELALACHARLATADASIGFPDVMMGLSPCAGATQILPRILGAQGALDLLLTQQPRRLRARALRPLVEWLIGEDEDALAAALGVARELGKDRAAGDPLRRSGERAEGLADFAANAAAVAARREQVAQSPNIAGRRIVDCVEAACLLPYEAGLSYEAVAFQDLLESDLSKALRHAIFAERRAPNMPELARAASAAAAAPPLRQAGIVGGGAQAAGMAVACLEGGVPVVHFERDEVALTALEGRMDAMLAQAAKAGRIPEAELPRRRALWRGTTRLADMAGADLLIEVVADNPTTKTQVMAALDRVASQGAVLVTTSTRYPIDQMAAATTRPAQVLGLRLPVPGHLTRLAEVIPGRATSDQTVTRIVTLLRDRLRRIVVRCGTGVGGLGEPIMAALHQAGASMLRLGATPDEIDSALIDHGFAQGLFRQMDMMGLENCLARGRALAGQGRAAQDSAHVPAYLDDLDRLVMAGRTGQGAGRGYFLWQDGQAHADPAVLAILDLAAARRADNAPPLAPEAIVLRAVAAMANAGARALRAGVALRPSDIDAVMINAHGFPRWHGGPMKAADLVGLFDILQALKRFTAEDPALYTPDPGFAALVKEGESFDALNLIGRKRRTIPG</sequence>
<evidence type="ECO:0000256" key="13">
    <source>
        <dbReference type="ARBA" id="ARBA00023268"/>
    </source>
</evidence>
<dbReference type="SUPFAM" id="SSF52096">
    <property type="entry name" value="ClpP/crotonase"/>
    <property type="match status" value="1"/>
</dbReference>
<evidence type="ECO:0000256" key="9">
    <source>
        <dbReference type="ARBA" id="ARBA00023098"/>
    </source>
</evidence>
<dbReference type="EMBL" id="JBHTKR010000002">
    <property type="protein sequence ID" value="MFD1194164.1"/>
    <property type="molecule type" value="Genomic_DNA"/>
</dbReference>
<keyword evidence="5" id="KW-0276">Fatty acid metabolism</keyword>
<dbReference type="InterPro" id="IPR006108">
    <property type="entry name" value="3HC_DH_C"/>
</dbReference>
<keyword evidence="8" id="KW-0520">NAD</keyword>
<dbReference type="RefSeq" id="WP_380789530.1">
    <property type="nucleotide sequence ID" value="NZ_JBHTKR010000002.1"/>
</dbReference>
<keyword evidence="7" id="KW-0560">Oxidoreductase</keyword>
<keyword evidence="11" id="KW-0413">Isomerase</keyword>
<comment type="subunit">
    <text evidence="4">Monomer.</text>
</comment>
<dbReference type="PANTHER" id="PTHR23309:SF49">
    <property type="entry name" value="PEROXISOMAL BIFUNCTIONAL ENZYME"/>
    <property type="match status" value="1"/>
</dbReference>
<keyword evidence="12" id="KW-0456">Lyase</keyword>
<dbReference type="Gene3D" id="1.10.1040.50">
    <property type="match status" value="1"/>
</dbReference>
<feature type="domain" description="3-hydroxyacyl-CoA dehydrogenase C-terminal" evidence="16">
    <location>
        <begin position="628"/>
        <end position="713"/>
    </location>
</feature>
<evidence type="ECO:0000256" key="12">
    <source>
        <dbReference type="ARBA" id="ARBA00023239"/>
    </source>
</evidence>
<keyword evidence="10" id="KW-0576">Peroxisome</keyword>
<dbReference type="InterPro" id="IPR006176">
    <property type="entry name" value="3-OHacyl-CoA_DH_NAD-bd"/>
</dbReference>
<dbReference type="Pfam" id="PF00378">
    <property type="entry name" value="ECH_1"/>
    <property type="match status" value="1"/>
</dbReference>
<dbReference type="CDD" id="cd06558">
    <property type="entry name" value="crotonase-like"/>
    <property type="match status" value="1"/>
</dbReference>
<evidence type="ECO:0000256" key="8">
    <source>
        <dbReference type="ARBA" id="ARBA00023027"/>
    </source>
</evidence>
<proteinExistence type="inferred from homology"/>
<keyword evidence="6" id="KW-0442">Lipid degradation</keyword>
<accession>A0ABW3TAK7</accession>
<protein>
    <submittedName>
        <fullName evidence="18">3-hydroxyacyl-CoA dehydrogenase NAD-binding domain-containing protein</fullName>
    </submittedName>
</protein>
<evidence type="ECO:0000256" key="15">
    <source>
        <dbReference type="RuleBase" id="RU003707"/>
    </source>
</evidence>
<evidence type="ECO:0000256" key="1">
    <source>
        <dbReference type="ARBA" id="ARBA00004275"/>
    </source>
</evidence>
<evidence type="ECO:0000256" key="14">
    <source>
        <dbReference type="ARBA" id="ARBA00049556"/>
    </source>
</evidence>
<dbReference type="InterPro" id="IPR029045">
    <property type="entry name" value="ClpP/crotonase-like_dom_sf"/>
</dbReference>
<evidence type="ECO:0000256" key="7">
    <source>
        <dbReference type="ARBA" id="ARBA00023002"/>
    </source>
</evidence>
<feature type="domain" description="3-hydroxyacyl-CoA dehydrogenase C-terminal" evidence="16">
    <location>
        <begin position="501"/>
        <end position="592"/>
    </location>
</feature>
<evidence type="ECO:0000256" key="10">
    <source>
        <dbReference type="ARBA" id="ARBA00023140"/>
    </source>
</evidence>
<dbReference type="InterPro" id="IPR036291">
    <property type="entry name" value="NAD(P)-bd_dom_sf"/>
</dbReference>
<evidence type="ECO:0000256" key="5">
    <source>
        <dbReference type="ARBA" id="ARBA00022832"/>
    </source>
</evidence>
<name>A0ABW3TAK7_9RHOB</name>